<evidence type="ECO:0000259" key="1">
    <source>
        <dbReference type="Pfam" id="PF00027"/>
    </source>
</evidence>
<sequence length="189" mass="22362">MKIDLLKRYIQRNVKFSDHELEAFCACFHPKVVRKNEFLLRQGELCKFEGFVVEGCFRVFNLNENGKENTLYFAAEEWWLMDIDSFMNQTPADLNMQALVDSTVLVINRQDKLKLYEAFPAVDKLFRVIFQKALVSYHRRVIHSHSYTAKERYSHFVQTYPHIATKLTDKQIASYLGIRHEFLSKIKNS</sequence>
<proteinExistence type="predicted"/>
<dbReference type="CDD" id="cd00038">
    <property type="entry name" value="CAP_ED"/>
    <property type="match status" value="1"/>
</dbReference>
<dbReference type="EMBL" id="QWGE01000001">
    <property type="protein sequence ID" value="RIJ42495.1"/>
    <property type="molecule type" value="Genomic_DNA"/>
</dbReference>
<name>A0A399SL34_9BACT</name>
<comment type="caution">
    <text evidence="2">The sequence shown here is derived from an EMBL/GenBank/DDBJ whole genome shotgun (WGS) entry which is preliminary data.</text>
</comment>
<feature type="domain" description="Cyclic nucleotide-binding" evidence="1">
    <location>
        <begin position="31"/>
        <end position="117"/>
    </location>
</feature>
<reference evidence="3" key="1">
    <citation type="submission" date="2018-08" db="EMBL/GenBank/DDBJ databases">
        <title>Mucilaginibacter sp. MYSH2.</title>
        <authorList>
            <person name="Seo T."/>
        </authorList>
    </citation>
    <scope>NUCLEOTIDE SEQUENCE [LARGE SCALE GENOMIC DNA]</scope>
    <source>
        <strain evidence="3">KIRAN</strain>
    </source>
</reference>
<dbReference type="RefSeq" id="WP_119430377.1">
    <property type="nucleotide sequence ID" value="NZ_QWGE01000001.1"/>
</dbReference>
<dbReference type="OrthoDB" id="667553at2"/>
<keyword evidence="3" id="KW-1185">Reference proteome</keyword>
<dbReference type="InterPro" id="IPR018490">
    <property type="entry name" value="cNMP-bd_dom_sf"/>
</dbReference>
<accession>A0A399SL34</accession>
<dbReference type="InterPro" id="IPR014710">
    <property type="entry name" value="RmlC-like_jellyroll"/>
</dbReference>
<dbReference type="AlphaFoldDB" id="A0A399SL34"/>
<dbReference type="Proteomes" id="UP000266005">
    <property type="component" value="Unassembled WGS sequence"/>
</dbReference>
<dbReference type="Gene3D" id="2.60.120.10">
    <property type="entry name" value="Jelly Rolls"/>
    <property type="match status" value="1"/>
</dbReference>
<gene>
    <name evidence="2" type="ORF">D1627_01095</name>
</gene>
<dbReference type="InterPro" id="IPR000595">
    <property type="entry name" value="cNMP-bd_dom"/>
</dbReference>
<organism evidence="2 3">
    <name type="scientific">Pontibacter oryzae</name>
    <dbReference type="NCBI Taxonomy" id="2304593"/>
    <lineage>
        <taxon>Bacteria</taxon>
        <taxon>Pseudomonadati</taxon>
        <taxon>Bacteroidota</taxon>
        <taxon>Cytophagia</taxon>
        <taxon>Cytophagales</taxon>
        <taxon>Hymenobacteraceae</taxon>
        <taxon>Pontibacter</taxon>
    </lineage>
</organism>
<dbReference type="SUPFAM" id="SSF51206">
    <property type="entry name" value="cAMP-binding domain-like"/>
    <property type="match status" value="1"/>
</dbReference>
<evidence type="ECO:0000313" key="2">
    <source>
        <dbReference type="EMBL" id="RIJ42495.1"/>
    </source>
</evidence>
<dbReference type="Pfam" id="PF00027">
    <property type="entry name" value="cNMP_binding"/>
    <property type="match status" value="1"/>
</dbReference>
<protein>
    <submittedName>
        <fullName evidence="2">Crp/Fnr family transcriptional regulator</fullName>
    </submittedName>
</protein>
<evidence type="ECO:0000313" key="3">
    <source>
        <dbReference type="Proteomes" id="UP000266005"/>
    </source>
</evidence>